<feature type="region of interest" description="Disordered" evidence="1">
    <location>
        <begin position="35"/>
        <end position="61"/>
    </location>
</feature>
<organism evidence="2 3">
    <name type="scientific">Metapseudomonas furukawaii</name>
    <name type="common">Pseudomonas furukawaii</name>
    <dbReference type="NCBI Taxonomy" id="1149133"/>
    <lineage>
        <taxon>Bacteria</taxon>
        <taxon>Pseudomonadati</taxon>
        <taxon>Pseudomonadota</taxon>
        <taxon>Gammaproteobacteria</taxon>
        <taxon>Pseudomonadales</taxon>
        <taxon>Pseudomonadaceae</taxon>
        <taxon>Metapseudomonas</taxon>
    </lineage>
</organism>
<evidence type="ECO:0000313" key="2">
    <source>
        <dbReference type="EMBL" id="BAU73053.1"/>
    </source>
</evidence>
<reference evidence="3" key="1">
    <citation type="submission" date="2015-05" db="EMBL/GenBank/DDBJ databases">
        <title>Draft genome sequencing of a biphenyl-degrading bacterium, Pseudomonas balearica KF707 (=NBRC110670).</title>
        <authorList>
            <person name="Kimura N."/>
            <person name="Hirose J."/>
            <person name="Watanabe T."/>
            <person name="Suenaga H."/>
            <person name="Fujihara H."/>
            <person name="Noguchi M."/>
            <person name="Hashimoto M."/>
            <person name="Shimodaira J."/>
            <person name="Tsuchikane K."/>
            <person name="Hosoyama A."/>
            <person name="Yamazoe A."/>
            <person name="Fujita N."/>
            <person name="Furukawa K."/>
        </authorList>
    </citation>
    <scope>NUCLEOTIDE SEQUENCE [LARGE SCALE GENOMIC DNA]</scope>
    <source>
        <strain evidence="3">DSM 10086 / NBRC 110670 / KF707</strain>
    </source>
</reference>
<dbReference type="Proteomes" id="UP000218554">
    <property type="component" value="Chromosome"/>
</dbReference>
<gene>
    <name evidence="2" type="ORF">KF707C_13650</name>
</gene>
<feature type="compositionally biased region" description="Basic residues" evidence="1">
    <location>
        <begin position="35"/>
        <end position="51"/>
    </location>
</feature>
<evidence type="ECO:0000313" key="3">
    <source>
        <dbReference type="Proteomes" id="UP000218554"/>
    </source>
</evidence>
<accession>A0AAD1BZB4</accession>
<keyword evidence="3" id="KW-1185">Reference proteome</keyword>
<evidence type="ECO:0000256" key="1">
    <source>
        <dbReference type="SAM" id="MobiDB-lite"/>
    </source>
</evidence>
<proteinExistence type="predicted"/>
<dbReference type="EMBL" id="AP014862">
    <property type="protein sequence ID" value="BAU73053.1"/>
    <property type="molecule type" value="Genomic_DNA"/>
</dbReference>
<dbReference type="AlphaFoldDB" id="A0AAD1BZB4"/>
<sequence>MYPPPFRRAIRPWSYQTRTMVEAPGHAGAVLPFRQKKTGPCRGHGPVKHYRVVGESPGIPG</sequence>
<reference evidence="2 3" key="2">
    <citation type="journal article" date="2017" name="Int. J. Syst. Evol. Microbiol.">
        <title>Pseudomonas furukawaii sp. nov., a polychlorinated biphenyl-degrading bacterium isolated from biphenyl-contaminated soil in Japan.</title>
        <authorList>
            <person name="Kimura N."/>
            <person name="Watanabe T."/>
            <person name="Suenaga H."/>
            <person name="Fujihara H."/>
            <person name="Futagami T."/>
            <person name="Goto M."/>
            <person name="Hanada S."/>
            <person name="Hirose J."/>
        </authorList>
    </citation>
    <scope>NUCLEOTIDE SEQUENCE [LARGE SCALE GENOMIC DNA]</scope>
    <source>
        <strain evidence="3">DSM 10086 / NBRC 110670 / KF707</strain>
    </source>
</reference>
<dbReference type="KEGG" id="pfuw:KF707C_13650"/>
<name>A0AAD1BZB4_METFU</name>
<protein>
    <submittedName>
        <fullName evidence="2">Uncharacterized protein</fullName>
    </submittedName>
</protein>